<name>A0ABN6R9D4_STRNI</name>
<organism evidence="3 4">
    <name type="scientific">Streptomyces nigrescens</name>
    <dbReference type="NCBI Taxonomy" id="1920"/>
    <lineage>
        <taxon>Bacteria</taxon>
        <taxon>Bacillati</taxon>
        <taxon>Actinomycetota</taxon>
        <taxon>Actinomycetes</taxon>
        <taxon>Kitasatosporales</taxon>
        <taxon>Streptomycetaceae</taxon>
        <taxon>Streptomyces</taxon>
    </lineage>
</organism>
<sequence>MYETGPATTVDRMQQLSRPARRALLVLHVATSVSWLGVTLGLLALSITGWTTSSPEMAAVAYRAMKIFGDWLVLPLAFSALVTGLVLSLGTPWGLARHRWVYVKFWLTLVTVLLSVFSLRPGIDRLAAEATTGTPAPDIGLVIAPAVASATYFFLTAISVLKPWGPTRRGRRLREDRAAEGRARRVPGNGRAGAGAS</sequence>
<feature type="transmembrane region" description="Helical" evidence="2">
    <location>
        <begin position="23"/>
        <end position="47"/>
    </location>
</feature>
<evidence type="ECO:0000256" key="1">
    <source>
        <dbReference type="SAM" id="MobiDB-lite"/>
    </source>
</evidence>
<feature type="transmembrane region" description="Helical" evidence="2">
    <location>
        <begin position="101"/>
        <end position="119"/>
    </location>
</feature>
<evidence type="ECO:0000313" key="4">
    <source>
        <dbReference type="Proteomes" id="UP001059597"/>
    </source>
</evidence>
<feature type="compositionally biased region" description="Basic and acidic residues" evidence="1">
    <location>
        <begin position="173"/>
        <end position="183"/>
    </location>
</feature>
<reference evidence="3" key="1">
    <citation type="submission" date="2022-06" db="EMBL/GenBank/DDBJ databases">
        <title>Complete genome sequence of Streptomyces nigrescens HEK616.</title>
        <authorList>
            <person name="Asamizu S."/>
            <person name="Onaka H."/>
        </authorList>
    </citation>
    <scope>NUCLEOTIDE SEQUENCE</scope>
    <source>
        <strain evidence="3">HEK616</strain>
    </source>
</reference>
<dbReference type="Pfam" id="PF10027">
    <property type="entry name" value="DUF2269"/>
    <property type="match status" value="1"/>
</dbReference>
<protein>
    <submittedName>
        <fullName evidence="3">Membrane protein</fullName>
    </submittedName>
</protein>
<feature type="transmembrane region" description="Helical" evidence="2">
    <location>
        <begin position="67"/>
        <end position="89"/>
    </location>
</feature>
<accession>A0ABN6R9D4</accession>
<keyword evidence="2" id="KW-1133">Transmembrane helix</keyword>
<keyword evidence="4" id="KW-1185">Reference proteome</keyword>
<keyword evidence="2" id="KW-0812">Transmembrane</keyword>
<dbReference type="InterPro" id="IPR018729">
    <property type="entry name" value="DUF2269_transmembrane"/>
</dbReference>
<feature type="transmembrane region" description="Helical" evidence="2">
    <location>
        <begin position="139"/>
        <end position="161"/>
    </location>
</feature>
<keyword evidence="2" id="KW-0472">Membrane</keyword>
<dbReference type="EMBL" id="AP026073">
    <property type="protein sequence ID" value="BDM73436.1"/>
    <property type="molecule type" value="Genomic_DNA"/>
</dbReference>
<dbReference type="Proteomes" id="UP001059597">
    <property type="component" value="Chromosome"/>
</dbReference>
<feature type="region of interest" description="Disordered" evidence="1">
    <location>
        <begin position="171"/>
        <end position="197"/>
    </location>
</feature>
<evidence type="ECO:0000313" key="3">
    <source>
        <dbReference type="EMBL" id="BDM73436.1"/>
    </source>
</evidence>
<proteinExistence type="predicted"/>
<evidence type="ECO:0000256" key="2">
    <source>
        <dbReference type="SAM" id="Phobius"/>
    </source>
</evidence>
<gene>
    <name evidence="3" type="ORF">HEK616_69230</name>
</gene>